<dbReference type="NCBIfam" id="TIGR00585">
    <property type="entry name" value="mutl"/>
    <property type="match status" value="1"/>
</dbReference>
<comment type="similarity">
    <text evidence="1 4">Belongs to the DNA mismatch repair MutL/HexB family.</text>
</comment>
<dbReference type="InterPro" id="IPR038973">
    <property type="entry name" value="MutL/Mlh/Pms-like"/>
</dbReference>
<dbReference type="InterPro" id="IPR002099">
    <property type="entry name" value="MutL/Mlh/PMS"/>
</dbReference>
<dbReference type="PANTHER" id="PTHR10073">
    <property type="entry name" value="DNA MISMATCH REPAIR PROTEIN MLH, PMS, MUTL"/>
    <property type="match status" value="1"/>
</dbReference>
<evidence type="ECO:0000259" key="6">
    <source>
        <dbReference type="SMART" id="SM01340"/>
    </source>
</evidence>
<dbReference type="GO" id="GO:0032300">
    <property type="term" value="C:mismatch repair complex"/>
    <property type="evidence" value="ECO:0007669"/>
    <property type="project" value="InterPro"/>
</dbReference>
<evidence type="ECO:0000313" key="7">
    <source>
        <dbReference type="EMBL" id="RGO08430.1"/>
    </source>
</evidence>
<dbReference type="HAMAP" id="MF_00149">
    <property type="entry name" value="DNA_mis_repair"/>
    <property type="match status" value="1"/>
</dbReference>
<dbReference type="EMBL" id="QSVF01000021">
    <property type="protein sequence ID" value="RGO08430.1"/>
    <property type="molecule type" value="Genomic_DNA"/>
</dbReference>
<dbReference type="Pfam" id="PF13589">
    <property type="entry name" value="HATPase_c_3"/>
    <property type="match status" value="1"/>
</dbReference>
<dbReference type="Gene3D" id="3.30.230.10">
    <property type="match status" value="1"/>
</dbReference>
<dbReference type="Gene3D" id="3.30.1370.100">
    <property type="entry name" value="MutL, C-terminal domain, regulatory subdomain"/>
    <property type="match status" value="1"/>
</dbReference>
<dbReference type="Proteomes" id="UP000261087">
    <property type="component" value="Unassembled WGS sequence"/>
</dbReference>
<dbReference type="CDD" id="cd00782">
    <property type="entry name" value="MutL_Trans"/>
    <property type="match status" value="1"/>
</dbReference>
<dbReference type="InterPro" id="IPR020568">
    <property type="entry name" value="Ribosomal_Su5_D2-typ_SF"/>
</dbReference>
<gene>
    <name evidence="4 7" type="primary">mutL</name>
    <name evidence="7" type="ORF">DXB31_08695</name>
</gene>
<keyword evidence="7" id="KW-0378">Hydrolase</keyword>
<comment type="function">
    <text evidence="4">This protein is involved in the repair of mismatches in DNA. It is required for dam-dependent methyl-directed DNA mismatch repair. May act as a 'molecular matchmaker', a protein that promotes the formation of a stable complex between two or more DNA-binding proteins in an ATP-dependent manner without itself being part of a final effector complex.</text>
</comment>
<dbReference type="InterPro" id="IPR042120">
    <property type="entry name" value="MutL_C_dimsub"/>
</dbReference>
<dbReference type="Pfam" id="PF01119">
    <property type="entry name" value="DNA_mis_repair"/>
    <property type="match status" value="1"/>
</dbReference>
<evidence type="ECO:0000256" key="4">
    <source>
        <dbReference type="HAMAP-Rule" id="MF_00149"/>
    </source>
</evidence>
<dbReference type="Gene3D" id="3.30.1540.20">
    <property type="entry name" value="MutL, C-terminal domain, dimerisation subdomain"/>
    <property type="match status" value="1"/>
</dbReference>
<dbReference type="PANTHER" id="PTHR10073:SF12">
    <property type="entry name" value="DNA MISMATCH REPAIR PROTEIN MLH1"/>
    <property type="match status" value="1"/>
</dbReference>
<dbReference type="AlphaFoldDB" id="A0A3E5FP53"/>
<keyword evidence="3 4" id="KW-0234">DNA repair</keyword>
<reference evidence="7 8" key="1">
    <citation type="submission" date="2018-08" db="EMBL/GenBank/DDBJ databases">
        <title>A genome reference for cultivated species of the human gut microbiota.</title>
        <authorList>
            <person name="Zou Y."/>
            <person name="Xue W."/>
            <person name="Luo G."/>
        </authorList>
    </citation>
    <scope>NUCLEOTIDE SEQUENCE [LARGE SCALE GENOMIC DNA]</scope>
    <source>
        <strain evidence="7 8">OM02-6</strain>
    </source>
</reference>
<dbReference type="GO" id="GO:0030983">
    <property type="term" value="F:mismatched DNA binding"/>
    <property type="evidence" value="ECO:0007669"/>
    <property type="project" value="InterPro"/>
</dbReference>
<dbReference type="GO" id="GO:0004519">
    <property type="term" value="F:endonuclease activity"/>
    <property type="evidence" value="ECO:0007669"/>
    <property type="project" value="UniProtKB-KW"/>
</dbReference>
<dbReference type="GO" id="GO:0016887">
    <property type="term" value="F:ATP hydrolysis activity"/>
    <property type="evidence" value="ECO:0007669"/>
    <property type="project" value="InterPro"/>
</dbReference>
<dbReference type="InterPro" id="IPR020667">
    <property type="entry name" value="DNA_mismatch_repair_MutL"/>
</dbReference>
<evidence type="ECO:0000256" key="2">
    <source>
        <dbReference type="ARBA" id="ARBA00022763"/>
    </source>
</evidence>
<dbReference type="InterPro" id="IPR042121">
    <property type="entry name" value="MutL_C_regsub"/>
</dbReference>
<sequence length="604" mass="69145">MQKIKQLDDILANKIAAGEVIERPANVVKELVENSIDANSNKIDVIIEEGGLNLIQVIDNGEGMVKEDALLCFSRHATSKIKDDQDLFCIQTLGFRGEAIPSIASISNFELKTSTGEKGTTVIYQYGKFISCDESDSKKGTDIKVKKLFQNVPARLKYIRSINAEFANIQTYLERLSLSHPDISFTLINNGKIVYKTNGNGNLLEVISNIYGLNVAKNMIPVNFEDDEFIISGFISKIDINRASKNHIVTMVNSRVVKNKITTDSINNAYRRYLIDKRFPIAIVNIEIDPFLVDVNVHPSKLEVRFSKEYKLKDLVYQGISDALSKVNLTYSPSVTNSRPKFVPDLQQMDFEFKYDEQSIDEKIENENILDKRIYQETILENQINTINESKKEYIVPDKQTIESKLEPKPKIMKKKLLVKGQIHGSYIICEDETGMYIVDQHAGQERINYEYYLEKYANLDLSMRDLLVPITLEYPMSEFLIIEERKQILAKLGINLEIFGDNGYVIKQLPMWMQNIDEHVFIEDMVTQLLHDNKVDVIKLQKHAIATLSCKASLKANTHLSQEGMQNLIDNLMCCDNPYVCPHGRPTIIYYSTYEIEKLFKRV</sequence>
<dbReference type="SUPFAM" id="SSF55874">
    <property type="entry name" value="ATPase domain of HSP90 chaperone/DNA topoisomerase II/histidine kinase"/>
    <property type="match status" value="1"/>
</dbReference>
<dbReference type="RefSeq" id="WP_117605138.1">
    <property type="nucleotide sequence ID" value="NZ_QSVF01000021.1"/>
</dbReference>
<name>A0A3E5FP53_9FIRM</name>
<dbReference type="Gene3D" id="3.30.565.10">
    <property type="entry name" value="Histidine kinase-like ATPase, C-terminal domain"/>
    <property type="match status" value="1"/>
</dbReference>
<dbReference type="InterPro" id="IPR014790">
    <property type="entry name" value="MutL_C"/>
</dbReference>
<feature type="domain" description="DNA mismatch repair protein S5" evidence="6">
    <location>
        <begin position="207"/>
        <end position="325"/>
    </location>
</feature>
<dbReference type="GO" id="GO:0005524">
    <property type="term" value="F:ATP binding"/>
    <property type="evidence" value="ECO:0007669"/>
    <property type="project" value="InterPro"/>
</dbReference>
<organism evidence="7 8">
    <name type="scientific">Thomasclavelia spiroformis</name>
    <dbReference type="NCBI Taxonomy" id="29348"/>
    <lineage>
        <taxon>Bacteria</taxon>
        <taxon>Bacillati</taxon>
        <taxon>Bacillota</taxon>
        <taxon>Erysipelotrichia</taxon>
        <taxon>Erysipelotrichales</taxon>
        <taxon>Coprobacillaceae</taxon>
        <taxon>Thomasclavelia</taxon>
    </lineage>
</organism>
<dbReference type="FunFam" id="3.30.565.10:FF:000003">
    <property type="entry name" value="DNA mismatch repair endonuclease MutL"/>
    <property type="match status" value="1"/>
</dbReference>
<keyword evidence="7" id="KW-0255">Endonuclease</keyword>
<dbReference type="GO" id="GO:0006298">
    <property type="term" value="P:mismatch repair"/>
    <property type="evidence" value="ECO:0007669"/>
    <property type="project" value="UniProtKB-UniRule"/>
</dbReference>
<dbReference type="SUPFAM" id="SSF54211">
    <property type="entry name" value="Ribosomal protein S5 domain 2-like"/>
    <property type="match status" value="1"/>
</dbReference>
<dbReference type="GO" id="GO:0140664">
    <property type="term" value="F:ATP-dependent DNA damage sensor activity"/>
    <property type="evidence" value="ECO:0007669"/>
    <property type="project" value="InterPro"/>
</dbReference>
<keyword evidence="7" id="KW-0540">Nuclease</keyword>
<keyword evidence="2 4" id="KW-0227">DNA damage</keyword>
<dbReference type="CDD" id="cd16926">
    <property type="entry name" value="HATPase_MutL-MLH-PMS-like"/>
    <property type="match status" value="1"/>
</dbReference>
<dbReference type="SMART" id="SM00853">
    <property type="entry name" value="MutL_C"/>
    <property type="match status" value="1"/>
</dbReference>
<evidence type="ECO:0000313" key="8">
    <source>
        <dbReference type="Proteomes" id="UP000261087"/>
    </source>
</evidence>
<dbReference type="SMART" id="SM01340">
    <property type="entry name" value="DNA_mis_repair"/>
    <property type="match status" value="1"/>
</dbReference>
<evidence type="ECO:0000256" key="1">
    <source>
        <dbReference type="ARBA" id="ARBA00006082"/>
    </source>
</evidence>
<accession>A0A3E5FP53</accession>
<dbReference type="InterPro" id="IPR013507">
    <property type="entry name" value="DNA_mismatch_S5_2-like"/>
</dbReference>
<dbReference type="InterPro" id="IPR037198">
    <property type="entry name" value="MutL_C_sf"/>
</dbReference>
<dbReference type="InterPro" id="IPR036890">
    <property type="entry name" value="HATPase_C_sf"/>
</dbReference>
<feature type="domain" description="MutL C-terminal dimerisation" evidence="5">
    <location>
        <begin position="419"/>
        <end position="561"/>
    </location>
</feature>
<dbReference type="Pfam" id="PF08676">
    <property type="entry name" value="MutL_C"/>
    <property type="match status" value="1"/>
</dbReference>
<protein>
    <recommendedName>
        <fullName evidence="4">DNA mismatch repair protein MutL</fullName>
    </recommendedName>
</protein>
<proteinExistence type="inferred from homology"/>
<evidence type="ECO:0000259" key="5">
    <source>
        <dbReference type="SMART" id="SM00853"/>
    </source>
</evidence>
<comment type="caution">
    <text evidence="7">The sequence shown here is derived from an EMBL/GenBank/DDBJ whole genome shotgun (WGS) entry which is preliminary data.</text>
</comment>
<evidence type="ECO:0000256" key="3">
    <source>
        <dbReference type="ARBA" id="ARBA00023204"/>
    </source>
</evidence>
<dbReference type="SUPFAM" id="SSF118116">
    <property type="entry name" value="DNA mismatch repair protein MutL"/>
    <property type="match status" value="1"/>
</dbReference>
<dbReference type="InterPro" id="IPR014721">
    <property type="entry name" value="Ribsml_uS5_D2-typ_fold_subgr"/>
</dbReference>